<evidence type="ECO:0000256" key="2">
    <source>
        <dbReference type="ARBA" id="ARBA00022741"/>
    </source>
</evidence>
<evidence type="ECO:0000256" key="3">
    <source>
        <dbReference type="ARBA" id="ARBA00022840"/>
    </source>
</evidence>
<dbReference type="GO" id="GO:0016887">
    <property type="term" value="F:ATP hydrolysis activity"/>
    <property type="evidence" value="ECO:0007669"/>
    <property type="project" value="TreeGrafter"/>
</dbReference>
<reference evidence="5 6" key="1">
    <citation type="submission" date="2020-08" db="EMBL/GenBank/DDBJ databases">
        <title>Functional genomics of gut bacteria from endangered species of beetles.</title>
        <authorList>
            <person name="Carlos-Shanley C."/>
        </authorList>
    </citation>
    <scope>NUCLEOTIDE SEQUENCE [LARGE SCALE GENOMIC DNA]</scope>
    <source>
        <strain evidence="5 6">S00179</strain>
    </source>
</reference>
<dbReference type="PANTHER" id="PTHR30258">
    <property type="entry name" value="TYPE II SECRETION SYSTEM PROTEIN GSPE-RELATED"/>
    <property type="match status" value="1"/>
</dbReference>
<gene>
    <name evidence="5" type="ORF">HNP46_000209</name>
</gene>
<evidence type="ECO:0000313" key="5">
    <source>
        <dbReference type="EMBL" id="MBB4861398.1"/>
    </source>
</evidence>
<sequence>MSNCNWRFQLFPSGSGDYFIFRKASRDIPPLRSLGIPKPILDLLTGDRLLKGGLIIISGNPGNGKSTTMGSLVVERLIKWGGICITVEDPIELPLQGAHGSGFCLQRAVTTDEDFNQAIKDALRAYPSKTPAMMMIGEIRDAEAASLALRSSVDGRLVVISMHAGNAVMAIQRLISMASATLGTREARELLASSFRMSINQELRGHPAELKIPTLLLDTQSVVGTIRVEENSLEQLQNDLQMQRLAFRNGQPLELRPIT</sequence>
<comment type="similarity">
    <text evidence="1">Belongs to the GSP E family.</text>
</comment>
<dbReference type="RefSeq" id="WP_184585665.1">
    <property type="nucleotide sequence ID" value="NZ_JACHLI010000001.1"/>
</dbReference>
<dbReference type="PANTHER" id="PTHR30258:SF2">
    <property type="entry name" value="COMG OPERON PROTEIN 1"/>
    <property type="match status" value="1"/>
</dbReference>
<dbReference type="InterPro" id="IPR027417">
    <property type="entry name" value="P-loop_NTPase"/>
</dbReference>
<evidence type="ECO:0000256" key="1">
    <source>
        <dbReference type="ARBA" id="ARBA00006611"/>
    </source>
</evidence>
<dbReference type="Proteomes" id="UP000566995">
    <property type="component" value="Unassembled WGS sequence"/>
</dbReference>
<dbReference type="Gene3D" id="3.40.50.300">
    <property type="entry name" value="P-loop containing nucleotide triphosphate hydrolases"/>
    <property type="match status" value="1"/>
</dbReference>
<proteinExistence type="inferred from homology"/>
<evidence type="ECO:0000313" key="6">
    <source>
        <dbReference type="Proteomes" id="UP000566995"/>
    </source>
</evidence>
<dbReference type="Pfam" id="PF00437">
    <property type="entry name" value="T2SSE"/>
    <property type="match status" value="1"/>
</dbReference>
<protein>
    <submittedName>
        <fullName evidence="5">Twitching motility protein PilT</fullName>
    </submittedName>
</protein>
<organism evidence="5 6">
    <name type="scientific">Pseudomonas nitroreducens</name>
    <dbReference type="NCBI Taxonomy" id="46680"/>
    <lineage>
        <taxon>Bacteria</taxon>
        <taxon>Pseudomonadati</taxon>
        <taxon>Pseudomonadota</taxon>
        <taxon>Gammaproteobacteria</taxon>
        <taxon>Pseudomonadales</taxon>
        <taxon>Pseudomonadaceae</taxon>
        <taxon>Pseudomonas</taxon>
    </lineage>
</organism>
<keyword evidence="3" id="KW-0067">ATP-binding</keyword>
<evidence type="ECO:0000259" key="4">
    <source>
        <dbReference type="Pfam" id="PF00437"/>
    </source>
</evidence>
<name>A0A7W7NY73_PSENT</name>
<dbReference type="InterPro" id="IPR001482">
    <property type="entry name" value="T2SS/T4SS_dom"/>
</dbReference>
<feature type="domain" description="Bacterial type II secretion system protein E" evidence="4">
    <location>
        <begin position="33"/>
        <end position="203"/>
    </location>
</feature>
<keyword evidence="2" id="KW-0547">Nucleotide-binding</keyword>
<dbReference type="AlphaFoldDB" id="A0A7W7NY73"/>
<dbReference type="GO" id="GO:0005886">
    <property type="term" value="C:plasma membrane"/>
    <property type="evidence" value="ECO:0007669"/>
    <property type="project" value="TreeGrafter"/>
</dbReference>
<dbReference type="GO" id="GO:0005524">
    <property type="term" value="F:ATP binding"/>
    <property type="evidence" value="ECO:0007669"/>
    <property type="project" value="UniProtKB-KW"/>
</dbReference>
<accession>A0A7W7NY73</accession>
<dbReference type="SUPFAM" id="SSF52540">
    <property type="entry name" value="P-loop containing nucleoside triphosphate hydrolases"/>
    <property type="match status" value="1"/>
</dbReference>
<comment type="caution">
    <text evidence="5">The sequence shown here is derived from an EMBL/GenBank/DDBJ whole genome shotgun (WGS) entry which is preliminary data.</text>
</comment>
<dbReference type="EMBL" id="JACHLI010000001">
    <property type="protein sequence ID" value="MBB4861398.1"/>
    <property type="molecule type" value="Genomic_DNA"/>
</dbReference>